<keyword evidence="3" id="KW-1185">Reference proteome</keyword>
<dbReference type="PROSITE" id="PS50082">
    <property type="entry name" value="WD_REPEATS_2"/>
    <property type="match status" value="2"/>
</dbReference>
<evidence type="ECO:0000313" key="3">
    <source>
        <dbReference type="Proteomes" id="UP000191285"/>
    </source>
</evidence>
<organism evidence="2 3">
    <name type="scientific">Penicillium steckii</name>
    <dbReference type="NCBI Taxonomy" id="303698"/>
    <lineage>
        <taxon>Eukaryota</taxon>
        <taxon>Fungi</taxon>
        <taxon>Dikarya</taxon>
        <taxon>Ascomycota</taxon>
        <taxon>Pezizomycotina</taxon>
        <taxon>Eurotiomycetes</taxon>
        <taxon>Eurotiomycetidae</taxon>
        <taxon>Eurotiales</taxon>
        <taxon>Aspergillaceae</taxon>
        <taxon>Penicillium</taxon>
    </lineage>
</organism>
<dbReference type="CDD" id="cd00200">
    <property type="entry name" value="WD40"/>
    <property type="match status" value="1"/>
</dbReference>
<accession>A0A1V6TQ74</accession>
<dbReference type="SMART" id="SM00320">
    <property type="entry name" value="WD40"/>
    <property type="match status" value="5"/>
</dbReference>
<dbReference type="Gene3D" id="2.130.10.10">
    <property type="entry name" value="YVTN repeat-like/Quinoprotein amine dehydrogenase"/>
    <property type="match status" value="3"/>
</dbReference>
<dbReference type="PANTHER" id="PTHR19879:SF9">
    <property type="entry name" value="TRANSCRIPTION INITIATION FACTOR TFIID SUBUNIT 5"/>
    <property type="match status" value="1"/>
</dbReference>
<dbReference type="SUPFAM" id="SSF82171">
    <property type="entry name" value="DPP6 N-terminal domain-like"/>
    <property type="match status" value="1"/>
</dbReference>
<evidence type="ECO:0000313" key="2">
    <source>
        <dbReference type="EMBL" id="OQE28532.1"/>
    </source>
</evidence>
<protein>
    <submittedName>
        <fullName evidence="2">Uncharacterized protein</fullName>
    </submittedName>
</protein>
<dbReference type="OrthoDB" id="674604at2759"/>
<dbReference type="InterPro" id="IPR001680">
    <property type="entry name" value="WD40_rpt"/>
</dbReference>
<dbReference type="PROSITE" id="PS50294">
    <property type="entry name" value="WD_REPEATS_REGION"/>
    <property type="match status" value="2"/>
</dbReference>
<dbReference type="STRING" id="303698.A0A1V6TQ74"/>
<dbReference type="AlphaFoldDB" id="A0A1V6TQ74"/>
<dbReference type="Proteomes" id="UP000191285">
    <property type="component" value="Unassembled WGS sequence"/>
</dbReference>
<dbReference type="InterPro" id="IPR015943">
    <property type="entry name" value="WD40/YVTN_repeat-like_dom_sf"/>
</dbReference>
<feature type="repeat" description="WD" evidence="1">
    <location>
        <begin position="9"/>
        <end position="44"/>
    </location>
</feature>
<feature type="repeat" description="WD" evidence="1">
    <location>
        <begin position="142"/>
        <end position="176"/>
    </location>
</feature>
<dbReference type="PANTHER" id="PTHR19879">
    <property type="entry name" value="TRANSCRIPTION INITIATION FACTOR TFIID"/>
    <property type="match status" value="1"/>
</dbReference>
<comment type="caution">
    <text evidence="2">The sequence shown here is derived from an EMBL/GenBank/DDBJ whole genome shotgun (WGS) entry which is preliminary data.</text>
</comment>
<reference evidence="3" key="1">
    <citation type="journal article" date="2017" name="Nat. Microbiol.">
        <title>Global analysis of biosynthetic gene clusters reveals vast potential of secondary metabolite production in Penicillium species.</title>
        <authorList>
            <person name="Nielsen J.C."/>
            <person name="Grijseels S."/>
            <person name="Prigent S."/>
            <person name="Ji B."/>
            <person name="Dainat J."/>
            <person name="Nielsen K.F."/>
            <person name="Frisvad J.C."/>
            <person name="Workman M."/>
            <person name="Nielsen J."/>
        </authorList>
    </citation>
    <scope>NUCLEOTIDE SEQUENCE [LARGE SCALE GENOMIC DNA]</scope>
    <source>
        <strain evidence="3">IBT 24891</strain>
    </source>
</reference>
<dbReference type="EMBL" id="MLKD01000003">
    <property type="protein sequence ID" value="OQE28532.1"/>
    <property type="molecule type" value="Genomic_DNA"/>
</dbReference>
<evidence type="ECO:0000256" key="1">
    <source>
        <dbReference type="PROSITE-ProRule" id="PRU00221"/>
    </source>
</evidence>
<sequence>MTGTCKRLSGDHHGCILSLVFAPDGNMLASYAEDGSLRIWDVASAVCNRILAASGNLEEPPNGLKGVGCRLAFSPDGETLASVTANGLIIWDTNGYGSRNLAKDHCRAINVAFSPDGRYIASDEGPGIKLFDASSGAYLKTLLGHSDIVPGLAFSPASDNYTLASASWDSKAKLWDCQVTTNDRPVGICSKSYDHLALSRDGKTIAIGSEQNEITLLDTATGTRIHTFEIEEVIDMIAFSPNDKTLAASLHNVVRIWDLSTGSIVHEIEYPMGWENPFYFRLIRAVFPMTFSPDGKFLALTNVMKDQEAEGLILLVDSATGQTVNSLECPMLPGIVAISPDNRTVALIDSEIVFWDIASGSSRKLPVPLDNGKIPQTIHFSEDGEYLHTCHGWTVSMSGELVPISNVRRQPSPMFYIDKGWVMRDGKRTLWLPSEHKGQLFAASGNNVGLMDRNGRFIMFVLD</sequence>
<proteinExistence type="predicted"/>
<gene>
    <name evidence="2" type="ORF">PENSTE_c003G04919</name>
</gene>
<dbReference type="Pfam" id="PF00400">
    <property type="entry name" value="WD40"/>
    <property type="match status" value="3"/>
</dbReference>
<name>A0A1V6TQ74_9EURO</name>
<keyword evidence="1" id="KW-0853">WD repeat</keyword>